<dbReference type="Gene3D" id="3.40.50.1000">
    <property type="entry name" value="HAD superfamily/HAD-like"/>
    <property type="match status" value="1"/>
</dbReference>
<dbReference type="NCBIfam" id="TIGR01509">
    <property type="entry name" value="HAD-SF-IA-v3"/>
    <property type="match status" value="1"/>
</dbReference>
<sequence length="202" mass="23712">MEIKNIVFDFGGVLIDWNPLYLFDDKFTDKKELQFFLENVCTTTWNQDLDKGYPFESGVNDLILKFPEFTKEIKLFHTNWDEMIKSDIPENSSLLDNLKENYKLYGLTNWSSETLPILYNRFSFFKYFKGVVVSGEEKICKPDVEIYTILTDRYNLKPKQSVFIDDNLTNVQAAEILGFKVVHVKKTTNLKEELKKLGVVFQ</sequence>
<dbReference type="Proteomes" id="UP000267268">
    <property type="component" value="Chromosome 1"/>
</dbReference>
<dbReference type="InterPro" id="IPR006439">
    <property type="entry name" value="HAD-SF_hydro_IA"/>
</dbReference>
<dbReference type="CDD" id="cd02603">
    <property type="entry name" value="HAD_sEH-N_like"/>
    <property type="match status" value="1"/>
</dbReference>
<dbReference type="OrthoDB" id="9797415at2"/>
<dbReference type="EMBL" id="CP034562">
    <property type="protein sequence ID" value="AZQ62947.1"/>
    <property type="molecule type" value="Genomic_DNA"/>
</dbReference>
<evidence type="ECO:0000313" key="1">
    <source>
        <dbReference type="EMBL" id="AZQ62947.1"/>
    </source>
</evidence>
<dbReference type="SFLD" id="SFLDG01129">
    <property type="entry name" value="C1.5:_HAD__Beta-PGM__Phosphata"/>
    <property type="match status" value="1"/>
</dbReference>
<protein>
    <submittedName>
        <fullName evidence="1">HAD family phosphatase</fullName>
    </submittedName>
</protein>
<gene>
    <name evidence="1" type="ORF">EI427_12065</name>
</gene>
<keyword evidence="2" id="KW-1185">Reference proteome</keyword>
<proteinExistence type="predicted"/>
<organism evidence="1 2">
    <name type="scientific">Flammeovirga pectinis</name>
    <dbReference type="NCBI Taxonomy" id="2494373"/>
    <lineage>
        <taxon>Bacteria</taxon>
        <taxon>Pseudomonadati</taxon>
        <taxon>Bacteroidota</taxon>
        <taxon>Cytophagia</taxon>
        <taxon>Cytophagales</taxon>
        <taxon>Flammeovirgaceae</taxon>
        <taxon>Flammeovirga</taxon>
    </lineage>
</organism>
<evidence type="ECO:0000313" key="2">
    <source>
        <dbReference type="Proteomes" id="UP000267268"/>
    </source>
</evidence>
<dbReference type="SFLD" id="SFLDS00003">
    <property type="entry name" value="Haloacid_Dehalogenase"/>
    <property type="match status" value="1"/>
</dbReference>
<dbReference type="SUPFAM" id="SSF56784">
    <property type="entry name" value="HAD-like"/>
    <property type="match status" value="1"/>
</dbReference>
<reference evidence="1 2" key="1">
    <citation type="submission" date="2018-12" db="EMBL/GenBank/DDBJ databases">
        <title>Flammeovirga pectinis sp. nov., isolated from the gut of the Korean scallop, Patinopecten yessoensis.</title>
        <authorList>
            <person name="Bae J.-W."/>
            <person name="Jeong Y.-S."/>
            <person name="Kang W."/>
        </authorList>
    </citation>
    <scope>NUCLEOTIDE SEQUENCE [LARGE SCALE GENOMIC DNA]</scope>
    <source>
        <strain evidence="1 2">L12M1</strain>
    </source>
</reference>
<dbReference type="InterPro" id="IPR023214">
    <property type="entry name" value="HAD_sf"/>
</dbReference>
<accession>A0A3S9P400</accession>
<dbReference type="AlphaFoldDB" id="A0A3S9P400"/>
<dbReference type="Gene3D" id="1.10.150.240">
    <property type="entry name" value="Putative phosphatase, domain 2"/>
    <property type="match status" value="1"/>
</dbReference>
<name>A0A3S9P400_9BACT</name>
<dbReference type="InterPro" id="IPR041492">
    <property type="entry name" value="HAD_2"/>
</dbReference>
<dbReference type="PANTHER" id="PTHR43611:SF3">
    <property type="entry name" value="FLAVIN MONONUCLEOTIDE HYDROLASE 1, CHLOROPLATIC"/>
    <property type="match status" value="1"/>
</dbReference>
<dbReference type="InterPro" id="IPR023198">
    <property type="entry name" value="PGP-like_dom2"/>
</dbReference>
<dbReference type="PANTHER" id="PTHR43611">
    <property type="entry name" value="ALPHA-D-GLUCOSE 1-PHOSPHATE PHOSPHATASE"/>
    <property type="match status" value="1"/>
</dbReference>
<dbReference type="InterPro" id="IPR036412">
    <property type="entry name" value="HAD-like_sf"/>
</dbReference>
<dbReference type="Pfam" id="PF13419">
    <property type="entry name" value="HAD_2"/>
    <property type="match status" value="1"/>
</dbReference>
<dbReference type="KEGG" id="fll:EI427_12065"/>
<dbReference type="RefSeq" id="WP_126614956.1">
    <property type="nucleotide sequence ID" value="NZ_CP034562.1"/>
</dbReference>